<dbReference type="OrthoDB" id="1450780at2"/>
<dbReference type="STRING" id="1382798.PK35_09825"/>
<proteinExistence type="predicted"/>
<sequence>MKKISAFLISLLCLTSFGQQDETNKNFKKVTETETYSTLYSDGKRRISTSEINEYYYNKQGKITQNIRKTFYKNEPYAATRTTYFYNDKNKIDFTETTLLKDSLKYRTIYTYLNGAIQKKSTTYTSNNNLTNYSESFYYNQQNELITCDFLYSVMDLYTENRSRNLKATYTYNKKGQIIESDWTKSDSTYKYNRIVHFRNRKGYRTKAKVFNKNNKHLKTVTFKYVFDDKNNWIIMKHYEKKQLTKAIYREIEYYE</sequence>
<accession>A0A0D7W1C1</accession>
<dbReference type="AlphaFoldDB" id="A0A0D7W1C1"/>
<keyword evidence="1" id="KW-0732">Signal</keyword>
<keyword evidence="3" id="KW-1185">Reference proteome</keyword>
<comment type="caution">
    <text evidence="2">The sequence shown here is derived from an EMBL/GenBank/DDBJ whole genome shotgun (WGS) entry which is preliminary data.</text>
</comment>
<organism evidence="2 3">
    <name type="scientific">Neotamlana nanhaiensis</name>
    <dbReference type="NCBI Taxonomy" id="1382798"/>
    <lineage>
        <taxon>Bacteria</taxon>
        <taxon>Pseudomonadati</taxon>
        <taxon>Bacteroidota</taxon>
        <taxon>Flavobacteriia</taxon>
        <taxon>Flavobacteriales</taxon>
        <taxon>Flavobacteriaceae</taxon>
        <taxon>Neotamlana</taxon>
    </lineage>
</organism>
<dbReference type="Proteomes" id="UP000032361">
    <property type="component" value="Unassembled WGS sequence"/>
</dbReference>
<evidence type="ECO:0000256" key="1">
    <source>
        <dbReference type="SAM" id="SignalP"/>
    </source>
</evidence>
<reference evidence="2 3" key="1">
    <citation type="journal article" date="2015" name="Antonie Van Leeuwenhoek">
        <title>Tamlana nanhaiensis sp. nov., isolated from surface seawater collected from the South China Sea.</title>
        <authorList>
            <person name="Liu X."/>
            <person name="Lai Q."/>
            <person name="Du Y."/>
            <person name="Li G."/>
            <person name="Sun F."/>
            <person name="Shao Z."/>
        </authorList>
    </citation>
    <scope>NUCLEOTIDE SEQUENCE [LARGE SCALE GENOMIC DNA]</scope>
    <source>
        <strain evidence="2 3">FHC16</strain>
    </source>
</reference>
<protein>
    <recommendedName>
        <fullName evidence="4">Sugar-binding protein</fullName>
    </recommendedName>
</protein>
<dbReference type="RefSeq" id="WP_044626544.1">
    <property type="nucleotide sequence ID" value="NZ_JTDV01000008.1"/>
</dbReference>
<evidence type="ECO:0000313" key="2">
    <source>
        <dbReference type="EMBL" id="KJD32498.1"/>
    </source>
</evidence>
<feature type="signal peptide" evidence="1">
    <location>
        <begin position="1"/>
        <end position="18"/>
    </location>
</feature>
<dbReference type="PATRIC" id="fig|1382798.3.peg.3317"/>
<evidence type="ECO:0000313" key="3">
    <source>
        <dbReference type="Proteomes" id="UP000032361"/>
    </source>
</evidence>
<evidence type="ECO:0008006" key="4">
    <source>
        <dbReference type="Google" id="ProtNLM"/>
    </source>
</evidence>
<dbReference type="EMBL" id="JTDV01000008">
    <property type="protein sequence ID" value="KJD32498.1"/>
    <property type="molecule type" value="Genomic_DNA"/>
</dbReference>
<feature type="chain" id="PRO_5002325262" description="Sugar-binding protein" evidence="1">
    <location>
        <begin position="19"/>
        <end position="256"/>
    </location>
</feature>
<name>A0A0D7W1C1_9FLAO</name>
<gene>
    <name evidence="2" type="ORF">PK35_09825</name>
</gene>